<dbReference type="InterPro" id="IPR011006">
    <property type="entry name" value="CheY-like_superfamily"/>
</dbReference>
<dbReference type="SMART" id="SM00342">
    <property type="entry name" value="HTH_ARAC"/>
    <property type="match status" value="1"/>
</dbReference>
<dbReference type="PROSITE" id="PS50110">
    <property type="entry name" value="RESPONSE_REGULATORY"/>
    <property type="match status" value="1"/>
</dbReference>
<evidence type="ECO:0000259" key="10">
    <source>
        <dbReference type="PROSITE" id="PS50110"/>
    </source>
</evidence>
<evidence type="ECO:0000256" key="4">
    <source>
        <dbReference type="ARBA" id="ARBA00023012"/>
    </source>
</evidence>
<dbReference type="Gene3D" id="3.40.50.2300">
    <property type="match status" value="1"/>
</dbReference>
<comment type="subcellular location">
    <subcellularLocation>
        <location evidence="1">Cytoplasm</location>
    </subcellularLocation>
</comment>
<dbReference type="InterPro" id="IPR018062">
    <property type="entry name" value="HTH_AraC-typ_CS"/>
</dbReference>
<feature type="modified residue" description="4-aspartylphosphate" evidence="8">
    <location>
        <position position="62"/>
    </location>
</feature>
<reference evidence="11 12" key="1">
    <citation type="submission" date="2022-09" db="EMBL/GenBank/DDBJ databases">
        <authorList>
            <person name="Han X.L."/>
            <person name="Wang Q."/>
            <person name="Lu T."/>
        </authorList>
    </citation>
    <scope>NUCLEOTIDE SEQUENCE [LARGE SCALE GENOMIC DNA]</scope>
    <source>
        <strain evidence="11 12">WQ 127069</strain>
    </source>
</reference>
<keyword evidence="4" id="KW-0902">Two-component regulatory system</keyword>
<dbReference type="PANTHER" id="PTHR42713:SF3">
    <property type="entry name" value="TRANSCRIPTIONAL REGULATORY PROTEIN HPTR"/>
    <property type="match status" value="1"/>
</dbReference>
<organism evidence="11 12">
    <name type="scientific">Paenibacillus baimaensis</name>
    <dbReference type="NCBI Taxonomy" id="2982185"/>
    <lineage>
        <taxon>Bacteria</taxon>
        <taxon>Bacillati</taxon>
        <taxon>Bacillota</taxon>
        <taxon>Bacilli</taxon>
        <taxon>Bacillales</taxon>
        <taxon>Paenibacillaceae</taxon>
        <taxon>Paenibacillus</taxon>
    </lineage>
</organism>
<evidence type="ECO:0000256" key="8">
    <source>
        <dbReference type="PROSITE-ProRule" id="PRU00169"/>
    </source>
</evidence>
<dbReference type="SMART" id="SM00448">
    <property type="entry name" value="REC"/>
    <property type="match status" value="1"/>
</dbReference>
<dbReference type="Pfam" id="PF00072">
    <property type="entry name" value="Response_reg"/>
    <property type="match status" value="1"/>
</dbReference>
<protein>
    <submittedName>
        <fullName evidence="11">Response regulator</fullName>
    </submittedName>
</protein>
<dbReference type="Pfam" id="PF17853">
    <property type="entry name" value="GGDEF_2"/>
    <property type="match status" value="1"/>
</dbReference>
<dbReference type="PANTHER" id="PTHR42713">
    <property type="entry name" value="HISTIDINE KINASE-RELATED"/>
    <property type="match status" value="1"/>
</dbReference>
<comment type="caution">
    <text evidence="11">The sequence shown here is derived from an EMBL/GenBank/DDBJ whole genome shotgun (WGS) entry which is preliminary data.</text>
</comment>
<dbReference type="SUPFAM" id="SSF52172">
    <property type="entry name" value="CheY-like"/>
    <property type="match status" value="1"/>
</dbReference>
<proteinExistence type="predicted"/>
<feature type="domain" description="HTH araC/xylS-type" evidence="9">
    <location>
        <begin position="436"/>
        <end position="534"/>
    </location>
</feature>
<dbReference type="PROSITE" id="PS00041">
    <property type="entry name" value="HTH_ARAC_FAMILY_1"/>
    <property type="match status" value="1"/>
</dbReference>
<dbReference type="PROSITE" id="PS01124">
    <property type="entry name" value="HTH_ARAC_FAMILY_2"/>
    <property type="match status" value="1"/>
</dbReference>
<dbReference type="SUPFAM" id="SSF46689">
    <property type="entry name" value="Homeodomain-like"/>
    <property type="match status" value="2"/>
</dbReference>
<evidence type="ECO:0000259" key="9">
    <source>
        <dbReference type="PROSITE" id="PS01124"/>
    </source>
</evidence>
<name>A0ABT2UPX1_9BACL</name>
<dbReference type="InterPro" id="IPR018060">
    <property type="entry name" value="HTH_AraC"/>
</dbReference>
<dbReference type="RefSeq" id="WP_262687445.1">
    <property type="nucleotide sequence ID" value="NZ_JAOQIO010000107.1"/>
</dbReference>
<evidence type="ECO:0000256" key="2">
    <source>
        <dbReference type="ARBA" id="ARBA00022490"/>
    </source>
</evidence>
<evidence type="ECO:0000256" key="6">
    <source>
        <dbReference type="ARBA" id="ARBA00023125"/>
    </source>
</evidence>
<keyword evidence="12" id="KW-1185">Reference proteome</keyword>
<evidence type="ECO:0000256" key="7">
    <source>
        <dbReference type="ARBA" id="ARBA00023163"/>
    </source>
</evidence>
<evidence type="ECO:0000256" key="3">
    <source>
        <dbReference type="ARBA" id="ARBA00022553"/>
    </source>
</evidence>
<keyword evidence="2" id="KW-0963">Cytoplasm</keyword>
<dbReference type="InterPro" id="IPR009057">
    <property type="entry name" value="Homeodomain-like_sf"/>
</dbReference>
<evidence type="ECO:0000256" key="1">
    <source>
        <dbReference type="ARBA" id="ARBA00004496"/>
    </source>
</evidence>
<sequence length="541" mass="63233">MIVRAYTCLIVDDEDLIIQRLELFFKALSNKEHKFRLVGKANNGMKGIEECLRLKPDIVISDIVMPQMDGISMIEQLKPELPHTQYILLTAYSSFEYAQRAIHANVLEYIVKVPLREADLERALNKAAGIWDELKKKEEELQSLNVSVLENKYRVRKQFFSELIRGEIPTHRATDFANRMQFHFFQANYCCFIVEMNLYESFRNEYSAVDQSILKYAITNVIEETVMNVGMGVAVDLSDNRFIGFLSWENTRSDRDTEYACQTLGSQIVHHLNQYLNQMASVAFGHPHRGWESIKKAYTEAENGSEDFYYHAEKVVKTPANRFHYDNKRKEDFLQKTADFLGRLHRRVSKEVLDKELAALNQFVMENKIHKSIMAPMLRDLYRDIAAKFKSASTITADVEEFPVEFMTFREQLAYIGDFTFEYVHAGQLRHRAEIMRAMRFIDKNLKQRLTLEAIAEDVNLAPSYFSSLFKKTMNEGVISYINRKKIQMSLELLNVQDYSLLELCEEVGIVNEGYFCKLFKEYTGDTPKQYRMKMTRYESK</sequence>
<feature type="domain" description="Response regulatory" evidence="10">
    <location>
        <begin position="7"/>
        <end position="127"/>
    </location>
</feature>
<dbReference type="CDD" id="cd17536">
    <property type="entry name" value="REC_YesN-like"/>
    <property type="match status" value="1"/>
</dbReference>
<keyword evidence="5" id="KW-0805">Transcription regulation</keyword>
<dbReference type="InterPro" id="IPR001789">
    <property type="entry name" value="Sig_transdc_resp-reg_receiver"/>
</dbReference>
<dbReference type="InterPro" id="IPR051552">
    <property type="entry name" value="HptR"/>
</dbReference>
<dbReference type="InterPro" id="IPR041522">
    <property type="entry name" value="CdaR_GGDEF"/>
</dbReference>
<keyword evidence="7" id="KW-0804">Transcription</keyword>
<dbReference type="Gene3D" id="1.10.10.60">
    <property type="entry name" value="Homeodomain-like"/>
    <property type="match status" value="2"/>
</dbReference>
<dbReference type="Proteomes" id="UP001652445">
    <property type="component" value="Unassembled WGS sequence"/>
</dbReference>
<evidence type="ECO:0000313" key="12">
    <source>
        <dbReference type="Proteomes" id="UP001652445"/>
    </source>
</evidence>
<dbReference type="Pfam" id="PF12833">
    <property type="entry name" value="HTH_18"/>
    <property type="match status" value="1"/>
</dbReference>
<accession>A0ABT2UPX1</accession>
<dbReference type="EMBL" id="JAOQIO010000107">
    <property type="protein sequence ID" value="MCU6796597.1"/>
    <property type="molecule type" value="Genomic_DNA"/>
</dbReference>
<keyword evidence="6" id="KW-0238">DNA-binding</keyword>
<gene>
    <name evidence="11" type="ORF">OB236_31180</name>
</gene>
<evidence type="ECO:0000256" key="5">
    <source>
        <dbReference type="ARBA" id="ARBA00023015"/>
    </source>
</evidence>
<evidence type="ECO:0000313" key="11">
    <source>
        <dbReference type="EMBL" id="MCU6796597.1"/>
    </source>
</evidence>
<keyword evidence="3 8" id="KW-0597">Phosphoprotein</keyword>